<dbReference type="InterPro" id="IPR009739">
    <property type="entry name" value="LprI-like_N"/>
</dbReference>
<feature type="region of interest" description="Disordered" evidence="1">
    <location>
        <begin position="29"/>
        <end position="48"/>
    </location>
</feature>
<evidence type="ECO:0000259" key="3">
    <source>
        <dbReference type="Pfam" id="PF07007"/>
    </source>
</evidence>
<dbReference type="AlphaFoldDB" id="A0A1B1AIU0"/>
<keyword evidence="5" id="KW-1185">Reference proteome</keyword>
<dbReference type="EMBL" id="CP013244">
    <property type="protein sequence ID" value="ANP46440.1"/>
    <property type="molecule type" value="Genomic_DNA"/>
</dbReference>
<feature type="compositionally biased region" description="Basic and acidic residues" evidence="1">
    <location>
        <begin position="29"/>
        <end position="40"/>
    </location>
</feature>
<evidence type="ECO:0000256" key="1">
    <source>
        <dbReference type="SAM" id="MobiDB-lite"/>
    </source>
</evidence>
<gene>
    <name evidence="4" type="ORF">ATE48_11185</name>
</gene>
<reference evidence="4 5" key="1">
    <citation type="submission" date="2015-11" db="EMBL/GenBank/DDBJ databases">
        <title>Whole-Genome Sequence of Candidatus Oderbacter manganicum from the National Park Lower Oder Valley, Germany.</title>
        <authorList>
            <person name="Braun B."/>
            <person name="Liere K."/>
            <person name="Szewzyk U."/>
        </authorList>
    </citation>
    <scope>NUCLEOTIDE SEQUENCE [LARGE SCALE GENOMIC DNA]</scope>
    <source>
        <strain evidence="4 5">OTSz_A_272</strain>
    </source>
</reference>
<feature type="domain" description="Lysozyme inhibitor LprI-like N-terminal" evidence="3">
    <location>
        <begin position="45"/>
        <end position="134"/>
    </location>
</feature>
<sequence>MKETNMRKVMSTLFAVALLGGAITIASAQDRRGGRDRDDEFGPASAQELANADRRLNQVYQRRIADARADDRSDRRFRGWYSQEAALRASERAWITHRDAECQYLTQQDNGARGYDALVRGCLVEQINDRSEELREAEQVLAAR</sequence>
<evidence type="ECO:0000313" key="4">
    <source>
        <dbReference type="EMBL" id="ANP46440.1"/>
    </source>
</evidence>
<dbReference type="STRING" id="1759059.ATE48_11185"/>
<feature type="signal peptide" evidence="2">
    <location>
        <begin position="1"/>
        <end position="28"/>
    </location>
</feature>
<proteinExistence type="predicted"/>
<dbReference type="Gene3D" id="1.20.1270.180">
    <property type="match status" value="1"/>
</dbReference>
<evidence type="ECO:0000313" key="5">
    <source>
        <dbReference type="Proteomes" id="UP000092498"/>
    </source>
</evidence>
<dbReference type="Pfam" id="PF07007">
    <property type="entry name" value="LprI"/>
    <property type="match status" value="1"/>
</dbReference>
<accession>A0A1B1AIU0</accession>
<name>A0A1B1AIU0_9PROT</name>
<keyword evidence="2" id="KW-0732">Signal</keyword>
<protein>
    <recommendedName>
        <fullName evidence="3">Lysozyme inhibitor LprI-like N-terminal domain-containing protein</fullName>
    </recommendedName>
</protein>
<feature type="chain" id="PRO_5008518864" description="Lysozyme inhibitor LprI-like N-terminal domain-containing protein" evidence="2">
    <location>
        <begin position="29"/>
        <end position="144"/>
    </location>
</feature>
<evidence type="ECO:0000256" key="2">
    <source>
        <dbReference type="SAM" id="SignalP"/>
    </source>
</evidence>
<dbReference type="KEGG" id="cbot:ATE48_11185"/>
<dbReference type="InParanoid" id="A0A1B1AIU0"/>
<organism evidence="4 5">
    <name type="scientific">Candidatus Viadribacter manganicus</name>
    <dbReference type="NCBI Taxonomy" id="1759059"/>
    <lineage>
        <taxon>Bacteria</taxon>
        <taxon>Pseudomonadati</taxon>
        <taxon>Pseudomonadota</taxon>
        <taxon>Alphaproteobacteria</taxon>
        <taxon>Hyphomonadales</taxon>
        <taxon>Hyphomonadaceae</taxon>
        <taxon>Candidatus Viadribacter</taxon>
    </lineage>
</organism>
<dbReference type="Proteomes" id="UP000092498">
    <property type="component" value="Chromosome"/>
</dbReference>